<dbReference type="EMBL" id="JXXK01000010">
    <property type="protein sequence ID" value="KJF40073.1"/>
    <property type="molecule type" value="Genomic_DNA"/>
</dbReference>
<organism evidence="1 2">
    <name type="scientific">Ruthenibacterium lactatiformans</name>
    <dbReference type="NCBI Taxonomy" id="1550024"/>
    <lineage>
        <taxon>Bacteria</taxon>
        <taxon>Bacillati</taxon>
        <taxon>Bacillota</taxon>
        <taxon>Clostridia</taxon>
        <taxon>Eubacteriales</taxon>
        <taxon>Oscillospiraceae</taxon>
        <taxon>Ruthenibacterium</taxon>
    </lineage>
</organism>
<evidence type="ECO:0000313" key="1">
    <source>
        <dbReference type="EMBL" id="KJF40073.1"/>
    </source>
</evidence>
<reference evidence="1" key="1">
    <citation type="submission" date="2015-02" db="EMBL/GenBank/DDBJ databases">
        <title>A novel member of the family Ruminococcaceae isolated from human feces.</title>
        <authorList>
            <person name="Shkoporov A.N."/>
            <person name="Chaplin A.V."/>
            <person name="Motuzova O.V."/>
            <person name="Kafarskaia L.I."/>
            <person name="Khokhlova E.V."/>
            <person name="Efimov B.A."/>
        </authorList>
    </citation>
    <scope>NUCLEOTIDE SEQUENCE [LARGE SCALE GENOMIC DNA]</scope>
    <source>
        <strain evidence="1">585-1</strain>
    </source>
</reference>
<name>A0A0D8J2P6_9FIRM</name>
<dbReference type="Proteomes" id="UP000032483">
    <property type="component" value="Unassembled WGS sequence"/>
</dbReference>
<sequence length="63" mass="7328">MTIIAGDKKFLRLVMVSLLLQKMATKKDPEQTFCLTYQVPIKMPITLTRKKTMFNQLRVIILS</sequence>
<proteinExistence type="predicted"/>
<keyword evidence="2" id="KW-1185">Reference proteome</keyword>
<evidence type="ECO:0000313" key="2">
    <source>
        <dbReference type="Proteomes" id="UP000032483"/>
    </source>
</evidence>
<gene>
    <name evidence="1" type="ORF">TQ39_08885</name>
</gene>
<accession>A0A0D8J2P6</accession>
<dbReference type="AlphaFoldDB" id="A0A0D8J2P6"/>
<protein>
    <submittedName>
        <fullName evidence="1">Uncharacterized protein</fullName>
    </submittedName>
</protein>
<comment type="caution">
    <text evidence="1">The sequence shown here is derived from an EMBL/GenBank/DDBJ whole genome shotgun (WGS) entry which is preliminary data.</text>
</comment>